<name>A0ABR4ND83_9FUNG</name>
<keyword evidence="3" id="KW-1185">Reference proteome</keyword>
<evidence type="ECO:0000313" key="3">
    <source>
        <dbReference type="Proteomes" id="UP001527925"/>
    </source>
</evidence>
<dbReference type="PANTHER" id="PTHR21456">
    <property type="entry name" value="FAMILY WITH SEQUENCE SIMILARITY 102"/>
    <property type="match status" value="1"/>
</dbReference>
<evidence type="ECO:0000313" key="2">
    <source>
        <dbReference type="EMBL" id="KAL2917499.1"/>
    </source>
</evidence>
<evidence type="ECO:0000259" key="1">
    <source>
        <dbReference type="PROSITE" id="PS51840"/>
    </source>
</evidence>
<dbReference type="PROSITE" id="PS51840">
    <property type="entry name" value="C2_NT"/>
    <property type="match status" value="1"/>
</dbReference>
<comment type="caution">
    <text evidence="2">The sequence shown here is derived from an EMBL/GenBank/DDBJ whole genome shotgun (WGS) entry which is preliminary data.</text>
</comment>
<dbReference type="InterPro" id="IPR039931">
    <property type="entry name" value="EEIG1/2-like"/>
</dbReference>
<dbReference type="PANTHER" id="PTHR21456:SF1">
    <property type="entry name" value="C2 NT-TYPE DOMAIN-CONTAINING PROTEIN"/>
    <property type="match status" value="1"/>
</dbReference>
<organism evidence="2 3">
    <name type="scientific">Polyrhizophydium stewartii</name>
    <dbReference type="NCBI Taxonomy" id="2732419"/>
    <lineage>
        <taxon>Eukaryota</taxon>
        <taxon>Fungi</taxon>
        <taxon>Fungi incertae sedis</taxon>
        <taxon>Chytridiomycota</taxon>
        <taxon>Chytridiomycota incertae sedis</taxon>
        <taxon>Chytridiomycetes</taxon>
        <taxon>Rhizophydiales</taxon>
        <taxon>Rhizophydiales incertae sedis</taxon>
        <taxon>Polyrhizophydium</taxon>
    </lineage>
</organism>
<reference evidence="2 3" key="1">
    <citation type="submission" date="2023-09" db="EMBL/GenBank/DDBJ databases">
        <title>Pangenome analysis of Batrachochytrium dendrobatidis and related Chytrids.</title>
        <authorList>
            <person name="Yacoub M.N."/>
            <person name="Stajich J.E."/>
            <person name="James T.Y."/>
        </authorList>
    </citation>
    <scope>NUCLEOTIDE SEQUENCE [LARGE SCALE GENOMIC DNA]</scope>
    <source>
        <strain evidence="2 3">JEL0888</strain>
    </source>
</reference>
<dbReference type="Proteomes" id="UP001527925">
    <property type="component" value="Unassembled WGS sequence"/>
</dbReference>
<dbReference type="InterPro" id="IPR019448">
    <property type="entry name" value="NT-C2"/>
</dbReference>
<accession>A0ABR4ND83</accession>
<dbReference type="EMBL" id="JADGIZ020000010">
    <property type="protein sequence ID" value="KAL2917499.1"/>
    <property type="molecule type" value="Genomic_DNA"/>
</dbReference>
<dbReference type="Pfam" id="PF10358">
    <property type="entry name" value="NT-C2"/>
    <property type="match status" value="1"/>
</dbReference>
<protein>
    <recommendedName>
        <fullName evidence="1">C2 NT-type domain-containing protein</fullName>
    </recommendedName>
</protein>
<proteinExistence type="predicted"/>
<feature type="domain" description="C2 NT-type" evidence="1">
    <location>
        <begin position="4"/>
        <end position="141"/>
    </location>
</feature>
<sequence>MASLFVPAARKPRFHVRCTLHELSNLPYVSGTAHARWRLLARLPERGQTPRVTVKDHQVVWNTDIDFEVTSIIGKDDGVLQPTELRISIKQETNGARAIEKLGVVIVDLAEFASQGRVTKRVLLQETKLNSVLKITIEMELIKGDAATFKVPQPKMRSGFESPLDVVHVDNADRKINGDANASGFGLEPNSILSRLSTVGAEHAQAIDQIFATAKETPA</sequence>
<gene>
    <name evidence="2" type="ORF">HK105_202780</name>
</gene>